<evidence type="ECO:0000256" key="4">
    <source>
        <dbReference type="ARBA" id="ARBA00023015"/>
    </source>
</evidence>
<evidence type="ECO:0000313" key="10">
    <source>
        <dbReference type="Proteomes" id="UP001370490"/>
    </source>
</evidence>
<feature type="domain" description="BED-type" evidence="8">
    <location>
        <begin position="14"/>
        <end position="69"/>
    </location>
</feature>
<accession>A0AAN8ZTU0</accession>
<dbReference type="InterPro" id="IPR003656">
    <property type="entry name" value="Znf_BED"/>
</dbReference>
<keyword evidence="4" id="KW-0805">Transcription regulation</keyword>
<organism evidence="9 10">
    <name type="scientific">Dillenia turbinata</name>
    <dbReference type="NCBI Taxonomy" id="194707"/>
    <lineage>
        <taxon>Eukaryota</taxon>
        <taxon>Viridiplantae</taxon>
        <taxon>Streptophyta</taxon>
        <taxon>Embryophyta</taxon>
        <taxon>Tracheophyta</taxon>
        <taxon>Spermatophyta</taxon>
        <taxon>Magnoliopsida</taxon>
        <taxon>eudicotyledons</taxon>
        <taxon>Gunneridae</taxon>
        <taxon>Pentapetalae</taxon>
        <taxon>Dilleniales</taxon>
        <taxon>Dilleniaceae</taxon>
        <taxon>Dillenia</taxon>
    </lineage>
</organism>
<feature type="region of interest" description="Disordered" evidence="7">
    <location>
        <begin position="83"/>
        <end position="103"/>
    </location>
</feature>
<proteinExistence type="predicted"/>
<keyword evidence="5" id="KW-0804">Transcription</keyword>
<dbReference type="AlphaFoldDB" id="A0AAN8ZTU0"/>
<keyword evidence="3" id="KW-0862">Zinc</keyword>
<evidence type="ECO:0000256" key="6">
    <source>
        <dbReference type="PROSITE-ProRule" id="PRU00027"/>
    </source>
</evidence>
<feature type="non-terminal residue" evidence="9">
    <location>
        <position position="296"/>
    </location>
</feature>
<gene>
    <name evidence="9" type="ORF">RJ641_000081</name>
</gene>
<evidence type="ECO:0000256" key="1">
    <source>
        <dbReference type="ARBA" id="ARBA00022723"/>
    </source>
</evidence>
<evidence type="ECO:0000259" key="8">
    <source>
        <dbReference type="PROSITE" id="PS50808"/>
    </source>
</evidence>
<dbReference type="EMBL" id="JBAMMX010000001">
    <property type="protein sequence ID" value="KAK6946608.1"/>
    <property type="molecule type" value="Genomic_DNA"/>
</dbReference>
<dbReference type="SUPFAM" id="SSF53098">
    <property type="entry name" value="Ribonuclease H-like"/>
    <property type="match status" value="1"/>
</dbReference>
<feature type="compositionally biased region" description="Basic and acidic residues" evidence="7">
    <location>
        <begin position="92"/>
        <end position="103"/>
    </location>
</feature>
<keyword evidence="2 6" id="KW-0863">Zinc-finger</keyword>
<keyword evidence="10" id="KW-1185">Reference proteome</keyword>
<dbReference type="Pfam" id="PF02892">
    <property type="entry name" value="zf-BED"/>
    <property type="match status" value="1"/>
</dbReference>
<dbReference type="SMART" id="SM00614">
    <property type="entry name" value="ZnF_BED"/>
    <property type="match status" value="1"/>
</dbReference>
<comment type="caution">
    <text evidence="9">The sequence shown here is derived from an EMBL/GenBank/DDBJ whole genome shotgun (WGS) entry which is preliminary data.</text>
</comment>
<dbReference type="PROSITE" id="PS50808">
    <property type="entry name" value="ZF_BED"/>
    <property type="match status" value="1"/>
</dbReference>
<evidence type="ECO:0000313" key="9">
    <source>
        <dbReference type="EMBL" id="KAK6946608.1"/>
    </source>
</evidence>
<dbReference type="GO" id="GO:0003677">
    <property type="term" value="F:DNA binding"/>
    <property type="evidence" value="ECO:0007669"/>
    <property type="project" value="InterPro"/>
</dbReference>
<dbReference type="InterPro" id="IPR052035">
    <property type="entry name" value="ZnF_BED_domain_contain"/>
</dbReference>
<dbReference type="SUPFAM" id="SSF57667">
    <property type="entry name" value="beta-beta-alpha zinc fingers"/>
    <property type="match status" value="1"/>
</dbReference>
<dbReference type="PANTHER" id="PTHR46481:SF11">
    <property type="entry name" value="ZINC FINGER BED DOMAIN-CONTAINING PROTEIN RICESLEEPER 2-LIKE"/>
    <property type="match status" value="1"/>
</dbReference>
<protein>
    <submittedName>
        <fullName evidence="9">Zinc finger, BED-type</fullName>
    </submittedName>
</protein>
<dbReference type="InterPro" id="IPR036236">
    <property type="entry name" value="Znf_C2H2_sf"/>
</dbReference>
<dbReference type="Proteomes" id="UP001370490">
    <property type="component" value="Unassembled WGS sequence"/>
</dbReference>
<evidence type="ECO:0000256" key="5">
    <source>
        <dbReference type="ARBA" id="ARBA00023163"/>
    </source>
</evidence>
<evidence type="ECO:0000256" key="3">
    <source>
        <dbReference type="ARBA" id="ARBA00022833"/>
    </source>
</evidence>
<reference evidence="9 10" key="1">
    <citation type="submission" date="2023-12" db="EMBL/GenBank/DDBJ databases">
        <title>A high-quality genome assembly for Dillenia turbinata (Dilleniales).</title>
        <authorList>
            <person name="Chanderbali A."/>
        </authorList>
    </citation>
    <scope>NUCLEOTIDE SEQUENCE [LARGE SCALE GENOMIC DNA]</scope>
    <source>
        <strain evidence="9">LSX21</strain>
        <tissue evidence="9">Leaf</tissue>
    </source>
</reference>
<name>A0AAN8ZTU0_9MAGN</name>
<evidence type="ECO:0000256" key="7">
    <source>
        <dbReference type="SAM" id="MobiDB-lite"/>
    </source>
</evidence>
<dbReference type="PANTHER" id="PTHR46481">
    <property type="entry name" value="ZINC FINGER BED DOMAIN-CONTAINING PROTEIN 4"/>
    <property type="match status" value="1"/>
</dbReference>
<evidence type="ECO:0000256" key="2">
    <source>
        <dbReference type="ARBA" id="ARBA00022771"/>
    </source>
</evidence>
<sequence length="296" mass="34004">MEITSESVLKKPKRLTSVVWNHFERVKKNEVCYAVCIHCTKKLSGSSNSGTTHLRNHLMRCLKRSNFDISQLLVKKRKKDNSHSITNISADEEPRNEENTVRSSFKYEPEPKIEEVISLGSARFEQERSRLDLTRMIILHGYPLSMVDHVMQGKFNEIAQQAGAESGKSLLLDNPDHWNSTYLMLETALEYKAAFSQLQESDTACTMVPLDEEWEWASSICSYLKLFVEIMNVVKLALEPDCSCSTPVNWKLVRMPMVQVGAFRMLRGKVTLTTPEQAAVRLLFLVIWTRALRMRM</sequence>
<dbReference type="InterPro" id="IPR012337">
    <property type="entry name" value="RNaseH-like_sf"/>
</dbReference>
<keyword evidence="1" id="KW-0479">Metal-binding</keyword>
<dbReference type="GO" id="GO:0008270">
    <property type="term" value="F:zinc ion binding"/>
    <property type="evidence" value="ECO:0007669"/>
    <property type="project" value="UniProtKB-KW"/>
</dbReference>